<dbReference type="RefSeq" id="WP_105958034.1">
    <property type="nucleotide sequence ID" value="NZ_PVNS01000003.1"/>
</dbReference>
<keyword evidence="2" id="KW-1185">Reference proteome</keyword>
<proteinExistence type="predicted"/>
<accession>A0A2P6MJF7</accession>
<dbReference type="AlphaFoldDB" id="A0A2P6MJF7"/>
<organism evidence="1 2">
    <name type="scientific">Alkalicoccus urumqiensis</name>
    <name type="common">Bacillus urumqiensis</name>
    <dbReference type="NCBI Taxonomy" id="1548213"/>
    <lineage>
        <taxon>Bacteria</taxon>
        <taxon>Bacillati</taxon>
        <taxon>Bacillota</taxon>
        <taxon>Bacilli</taxon>
        <taxon>Bacillales</taxon>
        <taxon>Bacillaceae</taxon>
        <taxon>Alkalicoccus</taxon>
    </lineage>
</organism>
<dbReference type="OrthoDB" id="2213067at2"/>
<dbReference type="Proteomes" id="UP000243650">
    <property type="component" value="Unassembled WGS sequence"/>
</dbReference>
<evidence type="ECO:0000313" key="1">
    <source>
        <dbReference type="EMBL" id="PRO66395.1"/>
    </source>
</evidence>
<sequence>MSDLKTIELKQIAYQELLIEVQEVYEVLHRLKNSDAKITAYISTSLIPYLCFLCDGLDYFHKGTNKVHSNWYNDIKGNSVQKLVKENRSALKLYSDYKKNKVIPKLEDDTDLFNELLIGNYNLIQKAIIKSFGQHDLGIYSFRNIDYANTYQLFKNLNTLYFDNEIIDSVIKEFGRILANYISKASIYPVSKSPHQIFSFTDNFTHQDVYFKDSKRFNAFNNKEDKYWQLFLYNYYCQNNFIRDILPVVLGVRRNFYYRMKFCSYLLSIKGLDLLLKKVPKITEEHPSIIELINARETIVPINSDLRNNLFHYGIANIPYESFDENKNLLTQIVEYSVMRPFEEFDNLVDQELDKYQKLISEILFRFS</sequence>
<reference evidence="1 2" key="1">
    <citation type="submission" date="2018-03" db="EMBL/GenBank/DDBJ databases">
        <title>Bacillus urumqiensis sp. nov., a moderately haloalkaliphilic bacterium isolated from a salt lake.</title>
        <authorList>
            <person name="Zhao B."/>
            <person name="Liao Z."/>
        </authorList>
    </citation>
    <scope>NUCLEOTIDE SEQUENCE [LARGE SCALE GENOMIC DNA]</scope>
    <source>
        <strain evidence="1 2">BZ-SZ-XJ18</strain>
    </source>
</reference>
<name>A0A2P6MJF7_ALKUR</name>
<comment type="caution">
    <text evidence="1">The sequence shown here is derived from an EMBL/GenBank/DDBJ whole genome shotgun (WGS) entry which is preliminary data.</text>
</comment>
<gene>
    <name evidence="1" type="ORF">C6I21_03380</name>
</gene>
<protein>
    <submittedName>
        <fullName evidence="1">Uncharacterized protein</fullName>
    </submittedName>
</protein>
<dbReference type="EMBL" id="PVNS01000003">
    <property type="protein sequence ID" value="PRO66395.1"/>
    <property type="molecule type" value="Genomic_DNA"/>
</dbReference>
<evidence type="ECO:0000313" key="2">
    <source>
        <dbReference type="Proteomes" id="UP000243650"/>
    </source>
</evidence>